<feature type="transmembrane region" description="Helical" evidence="9">
    <location>
        <begin position="377"/>
        <end position="401"/>
    </location>
</feature>
<dbReference type="HAMAP" id="MF_01463_B">
    <property type="entry name" value="SecD_B"/>
    <property type="match status" value="1"/>
</dbReference>
<feature type="transmembrane region" description="Helical" evidence="9">
    <location>
        <begin position="306"/>
        <end position="325"/>
    </location>
</feature>
<dbReference type="Proteomes" id="UP000286268">
    <property type="component" value="Chromosome"/>
</dbReference>
<comment type="caution">
    <text evidence="9">Lacks conserved residue(s) required for the propagation of feature annotation.</text>
</comment>
<evidence type="ECO:0000313" key="12">
    <source>
        <dbReference type="Proteomes" id="UP000286268"/>
    </source>
</evidence>
<dbReference type="InterPro" id="IPR005791">
    <property type="entry name" value="SecD"/>
</dbReference>
<evidence type="ECO:0000256" key="5">
    <source>
        <dbReference type="ARBA" id="ARBA00022927"/>
    </source>
</evidence>
<dbReference type="FunFam" id="1.20.1640.10:FF:000004">
    <property type="entry name" value="Protein translocase subunit SecD"/>
    <property type="match status" value="1"/>
</dbReference>
<keyword evidence="3 9" id="KW-1003">Cell membrane</keyword>
<sequence>MKTKGKGKSIILFILCVAGIAFLAFAGFHGLVIGSGANQWEFKSFEKSITKGLDLQGGVTVTMEIQSDKAVAKSDLDKTKEMISLRVNKAGVAETVVTTEGNKRIRVDIPGQYDSKSIVDSLSKTGELSFKDPSGNVLLTGKDVTKASVGNDPNTGQVIIELEFNESGKKKFADATAKLIGQKISIYMDQDELTSPTVQNAIIDGKAQITGNRTVEEATKTASIINAGALPMPVKAVSTQTVGAQLGANALPNALKAGAVGIAIIFLFMILYYRGPGLIACLGLTLFISLVLFTFVGVGVTLTLPGIAALLLTIGMAVDANVLMFERIREELRTGKSVKTAVKAGFHNAMSSIIDSNLTTIISSLVLYFFGSGPVKGFALTLLIGVVLSMFTAIVVVRALMNLAVNMGLLNKPVAFRVKRG</sequence>
<dbReference type="NCBIfam" id="TIGR00916">
    <property type="entry name" value="2A0604s01"/>
    <property type="match status" value="1"/>
</dbReference>
<dbReference type="GO" id="GO:0006605">
    <property type="term" value="P:protein targeting"/>
    <property type="evidence" value="ECO:0007669"/>
    <property type="project" value="UniProtKB-UniRule"/>
</dbReference>
<evidence type="ECO:0000256" key="2">
    <source>
        <dbReference type="ARBA" id="ARBA00022448"/>
    </source>
</evidence>
<dbReference type="GO" id="GO:0065002">
    <property type="term" value="P:intracellular protein transmembrane transport"/>
    <property type="evidence" value="ECO:0007669"/>
    <property type="project" value="UniProtKB-UniRule"/>
</dbReference>
<dbReference type="InterPro" id="IPR000731">
    <property type="entry name" value="SSD"/>
</dbReference>
<dbReference type="EMBL" id="CP025746">
    <property type="protein sequence ID" value="QAA31921.1"/>
    <property type="molecule type" value="Genomic_DNA"/>
</dbReference>
<dbReference type="PANTHER" id="PTHR30081:SF1">
    <property type="entry name" value="PROTEIN TRANSLOCASE SUBUNIT SECD"/>
    <property type="match status" value="1"/>
</dbReference>
<evidence type="ECO:0000259" key="10">
    <source>
        <dbReference type="PROSITE" id="PS50156"/>
    </source>
</evidence>
<organism evidence="11 12">
    <name type="scientific">Clostridium manihotivorum</name>
    <dbReference type="NCBI Taxonomy" id="2320868"/>
    <lineage>
        <taxon>Bacteria</taxon>
        <taxon>Bacillati</taxon>
        <taxon>Bacillota</taxon>
        <taxon>Clostridia</taxon>
        <taxon>Eubacteriales</taxon>
        <taxon>Clostridiaceae</taxon>
        <taxon>Clostridium</taxon>
    </lineage>
</organism>
<keyword evidence="8 9" id="KW-0472">Membrane</keyword>
<protein>
    <recommendedName>
        <fullName evidence="9">Protein translocase subunit SecD</fullName>
    </recommendedName>
</protein>
<evidence type="ECO:0000256" key="8">
    <source>
        <dbReference type="ARBA" id="ARBA00023136"/>
    </source>
</evidence>
<evidence type="ECO:0000256" key="1">
    <source>
        <dbReference type="ARBA" id="ARBA00004651"/>
    </source>
</evidence>
<dbReference type="AlphaFoldDB" id="A0A410DS94"/>
<dbReference type="InterPro" id="IPR054384">
    <property type="entry name" value="SecDF_P1_head"/>
</dbReference>
<dbReference type="Gene3D" id="3.30.70.3400">
    <property type="match status" value="1"/>
</dbReference>
<dbReference type="InterPro" id="IPR022813">
    <property type="entry name" value="SecD/SecF_arch_bac"/>
</dbReference>
<keyword evidence="7 9" id="KW-0811">Translocation</keyword>
<evidence type="ECO:0000256" key="4">
    <source>
        <dbReference type="ARBA" id="ARBA00022692"/>
    </source>
</evidence>
<keyword evidence="4 9" id="KW-0812">Transmembrane</keyword>
<evidence type="ECO:0000256" key="7">
    <source>
        <dbReference type="ARBA" id="ARBA00023010"/>
    </source>
</evidence>
<dbReference type="OrthoDB" id="9805019at2"/>
<keyword evidence="12" id="KW-1185">Reference proteome</keyword>
<comment type="subcellular location">
    <subcellularLocation>
        <location evidence="1 9">Cell membrane</location>
        <topology evidence="1 9">Multi-pass membrane protein</topology>
    </subcellularLocation>
</comment>
<dbReference type="GO" id="GO:0043952">
    <property type="term" value="P:protein transport by the Sec complex"/>
    <property type="evidence" value="ECO:0007669"/>
    <property type="project" value="UniProtKB-UniRule"/>
</dbReference>
<dbReference type="InterPro" id="IPR048631">
    <property type="entry name" value="SecD_1st"/>
</dbReference>
<dbReference type="InterPro" id="IPR055344">
    <property type="entry name" value="SecD_SecF_C_bact"/>
</dbReference>
<evidence type="ECO:0000313" key="11">
    <source>
        <dbReference type="EMBL" id="QAA31921.1"/>
    </source>
</evidence>
<dbReference type="InterPro" id="IPR001036">
    <property type="entry name" value="Acrflvin-R"/>
</dbReference>
<comment type="subunit">
    <text evidence="9">Forms a complex with SecF. Part of the essential Sec protein translocation apparatus which comprises SecA, SecYEG and auxiliary proteins SecDF. Other proteins may also be involved.</text>
</comment>
<keyword evidence="5 9" id="KW-0653">Protein transport</keyword>
<dbReference type="InterPro" id="IPR048634">
    <property type="entry name" value="SecD_SecF_C"/>
</dbReference>
<gene>
    <name evidence="9 11" type="primary">secD</name>
    <name evidence="11" type="ORF">C1I91_09805</name>
</gene>
<keyword evidence="6 9" id="KW-1133">Transmembrane helix</keyword>
<evidence type="ECO:0000256" key="6">
    <source>
        <dbReference type="ARBA" id="ARBA00022989"/>
    </source>
</evidence>
<reference evidence="11 12" key="1">
    <citation type="submission" date="2018-01" db="EMBL/GenBank/DDBJ databases">
        <title>Genome Sequencing and Assembly of Anaerobacter polyendosporus strain CT4.</title>
        <authorList>
            <person name="Tachaapaikoon C."/>
            <person name="Sutheeworapong S."/>
            <person name="Jenjaroenpun P."/>
            <person name="Wongsurawat T."/>
            <person name="Nookeaw I."/>
            <person name="Cheawchanlertfa P."/>
            <person name="Kosugi A."/>
            <person name="Cheevadhanarak S."/>
            <person name="Ratanakhanokchai K."/>
        </authorList>
    </citation>
    <scope>NUCLEOTIDE SEQUENCE [LARGE SCALE GENOMIC DNA]</scope>
    <source>
        <strain evidence="11 12">CT4</strain>
    </source>
</reference>
<keyword evidence="2 9" id="KW-0813">Transport</keyword>
<proteinExistence type="inferred from homology"/>
<evidence type="ECO:0000256" key="9">
    <source>
        <dbReference type="HAMAP-Rule" id="MF_01463"/>
    </source>
</evidence>
<feature type="domain" description="SSD" evidence="10">
    <location>
        <begin position="284"/>
        <end position="403"/>
    </location>
</feature>
<dbReference type="PRINTS" id="PR00702">
    <property type="entry name" value="ACRIFLAVINRP"/>
</dbReference>
<dbReference type="GO" id="GO:0015450">
    <property type="term" value="F:protein-transporting ATPase activity"/>
    <property type="evidence" value="ECO:0007669"/>
    <property type="project" value="InterPro"/>
</dbReference>
<dbReference type="KEGG" id="cmah:C1I91_09805"/>
<dbReference type="RefSeq" id="WP_128212714.1">
    <property type="nucleotide sequence ID" value="NZ_CP025746.1"/>
</dbReference>
<comment type="function">
    <text evidence="9">Part of the Sec protein translocase complex. Interacts with the SecYEG preprotein conducting channel. SecDF uses the proton motive force (PMF) to complete protein translocation after the ATP-dependent function of SecA.</text>
</comment>
<dbReference type="PROSITE" id="PS50156">
    <property type="entry name" value="SSD"/>
    <property type="match status" value="1"/>
</dbReference>
<name>A0A410DS94_9CLOT</name>
<feature type="transmembrane region" description="Helical" evidence="9">
    <location>
        <begin position="254"/>
        <end position="273"/>
    </location>
</feature>
<dbReference type="Pfam" id="PF21760">
    <property type="entry name" value="SecD_1st"/>
    <property type="match status" value="1"/>
</dbReference>
<accession>A0A410DS94</accession>
<comment type="similarity">
    <text evidence="9">Belongs to the SecD/SecF family. SecD subfamily.</text>
</comment>
<dbReference type="PANTHER" id="PTHR30081">
    <property type="entry name" value="PROTEIN-EXPORT MEMBRANE PROTEIN SEC"/>
    <property type="match status" value="1"/>
</dbReference>
<dbReference type="Pfam" id="PF02355">
    <property type="entry name" value="SecD_SecF_C"/>
    <property type="match status" value="1"/>
</dbReference>
<feature type="transmembrane region" description="Helical" evidence="9">
    <location>
        <begin position="280"/>
        <end position="300"/>
    </location>
</feature>
<evidence type="ECO:0000256" key="3">
    <source>
        <dbReference type="ARBA" id="ARBA00022475"/>
    </source>
</evidence>
<dbReference type="GO" id="GO:0005886">
    <property type="term" value="C:plasma membrane"/>
    <property type="evidence" value="ECO:0007669"/>
    <property type="project" value="UniProtKB-SubCell"/>
</dbReference>
<dbReference type="Gene3D" id="1.20.1640.10">
    <property type="entry name" value="Multidrug efflux transporter AcrB transmembrane domain"/>
    <property type="match status" value="1"/>
</dbReference>
<dbReference type="Pfam" id="PF22599">
    <property type="entry name" value="SecDF_P1_head"/>
    <property type="match status" value="1"/>
</dbReference>
<feature type="transmembrane region" description="Helical" evidence="9">
    <location>
        <begin position="346"/>
        <end position="371"/>
    </location>
</feature>
<dbReference type="SUPFAM" id="SSF82866">
    <property type="entry name" value="Multidrug efflux transporter AcrB transmembrane domain"/>
    <property type="match status" value="1"/>
</dbReference>
<dbReference type="NCBIfam" id="TIGR01129">
    <property type="entry name" value="secD"/>
    <property type="match status" value="1"/>
</dbReference>